<dbReference type="Gene3D" id="3.90.1150.10">
    <property type="entry name" value="Aspartate Aminotransferase, domain 1"/>
    <property type="match status" value="1"/>
</dbReference>
<reference evidence="2" key="1">
    <citation type="journal article" date="2014" name="Int. J. Syst. Evol. Microbiol.">
        <title>Complete genome of a new Firmicutes species belonging to the dominant human colonic microbiota ('Ruminococcus bicirculans') reveals two chromosomes and a selective capacity to utilize plant glucans.</title>
        <authorList>
            <consortium name="NISC Comparative Sequencing Program"/>
            <person name="Wegmann U."/>
            <person name="Louis P."/>
            <person name="Goesmann A."/>
            <person name="Henrissat B."/>
            <person name="Duncan S.H."/>
            <person name="Flint H.J."/>
        </authorList>
    </citation>
    <scope>NUCLEOTIDE SEQUENCE</scope>
    <source>
        <strain evidence="2">JCM 17590</strain>
    </source>
</reference>
<comment type="caution">
    <text evidence="2">The sequence shown here is derived from an EMBL/GenBank/DDBJ whole genome shotgun (WGS) entry which is preliminary data.</text>
</comment>
<evidence type="ECO:0000313" key="3">
    <source>
        <dbReference type="Proteomes" id="UP001415169"/>
    </source>
</evidence>
<dbReference type="Gene3D" id="3.40.640.10">
    <property type="entry name" value="Type I PLP-dependent aspartate aminotransferase-like (Major domain)"/>
    <property type="match status" value="1"/>
</dbReference>
<protein>
    <submittedName>
        <fullName evidence="2">LegC family aminotransferase</fullName>
    </submittedName>
</protein>
<organism evidence="2 3">
    <name type="scientific">Gryllotalpicola daejeonensis</name>
    <dbReference type="NCBI Taxonomy" id="993087"/>
    <lineage>
        <taxon>Bacteria</taxon>
        <taxon>Bacillati</taxon>
        <taxon>Actinomycetota</taxon>
        <taxon>Actinomycetes</taxon>
        <taxon>Micrococcales</taxon>
        <taxon>Microbacteriaceae</taxon>
        <taxon>Gryllotalpicola</taxon>
    </lineage>
</organism>
<evidence type="ECO:0000256" key="1">
    <source>
        <dbReference type="RuleBase" id="RU004508"/>
    </source>
</evidence>
<dbReference type="CDD" id="cd00616">
    <property type="entry name" value="AHBA_syn"/>
    <property type="match status" value="1"/>
</dbReference>
<dbReference type="Pfam" id="PF01041">
    <property type="entry name" value="DegT_DnrJ_EryC1"/>
    <property type="match status" value="1"/>
</dbReference>
<gene>
    <name evidence="2" type="ORF">GCM10022286_29120</name>
</gene>
<keyword evidence="1" id="KW-0663">Pyridoxal phosphate</keyword>
<sequence length="404" mass="43447">MSQVSDSSSWGNAPRAEARSDLPFIPLAVPSITDREIAKVTDAVKSGFVSSVGPYVEEFENTFAELVGAKHAVACSSGTAAIHLAFAVLDVPRGAEIAVPDFTFVGSSNPIAYVGAKPWLIDSESETWCLDQDRLIEALEDRKRRGDALPAVIEPVHILGQPARIDRLIEFCRSNGIAVVEDAAESLGATWSDGAFAGRHTGTVGTIGAFSFNGNKLATAGGGGMLVTDDAELAKRAKHLSTQAKVPDIGYLHDEVGYNYRLTNIAAALGLAQIERLDELKARRAHVAARYEAAFADTDIVTQPRIEGFDATYWLYSVLVPKGAGAEYRDALWKHLGAQQIGSRPLWRPLHLQPPWQASDRLGGEVAEDIFTRGLSLPCSFDLTDADQDRVIEAVLEFDSAASA</sequence>
<dbReference type="InterPro" id="IPR015424">
    <property type="entry name" value="PyrdxlP-dep_Trfase"/>
</dbReference>
<dbReference type="InterPro" id="IPR015421">
    <property type="entry name" value="PyrdxlP-dep_Trfase_major"/>
</dbReference>
<dbReference type="GO" id="GO:0008483">
    <property type="term" value="F:transaminase activity"/>
    <property type="evidence" value="ECO:0007669"/>
    <property type="project" value="UniProtKB-KW"/>
</dbReference>
<proteinExistence type="inferred from homology"/>
<dbReference type="InterPro" id="IPR015422">
    <property type="entry name" value="PyrdxlP-dep_Trfase_small"/>
</dbReference>
<dbReference type="EMBL" id="BAABBV010000002">
    <property type="protein sequence ID" value="GAA4165606.1"/>
    <property type="molecule type" value="Genomic_DNA"/>
</dbReference>
<comment type="similarity">
    <text evidence="1">Belongs to the DegT/DnrJ/EryC1 family.</text>
</comment>
<dbReference type="Proteomes" id="UP001415169">
    <property type="component" value="Unassembled WGS sequence"/>
</dbReference>
<keyword evidence="3" id="KW-1185">Reference proteome</keyword>
<keyword evidence="2" id="KW-0032">Aminotransferase</keyword>
<dbReference type="SUPFAM" id="SSF53383">
    <property type="entry name" value="PLP-dependent transferases"/>
    <property type="match status" value="1"/>
</dbReference>
<name>A0ABP7ZN84_9MICO</name>
<dbReference type="PANTHER" id="PTHR30244">
    <property type="entry name" value="TRANSAMINASE"/>
    <property type="match status" value="1"/>
</dbReference>
<reference evidence="2" key="2">
    <citation type="submission" date="2023-12" db="EMBL/GenBank/DDBJ databases">
        <authorList>
            <person name="Sun Q."/>
            <person name="Inoue M."/>
        </authorList>
    </citation>
    <scope>NUCLEOTIDE SEQUENCE</scope>
    <source>
        <strain evidence="2">JCM 17590</strain>
    </source>
</reference>
<dbReference type="InterPro" id="IPR000653">
    <property type="entry name" value="DegT/StrS_aminotransferase"/>
</dbReference>
<accession>A0ABP7ZN84</accession>
<dbReference type="RefSeq" id="WP_344792611.1">
    <property type="nucleotide sequence ID" value="NZ_BAABBV010000002.1"/>
</dbReference>
<keyword evidence="2" id="KW-0808">Transferase</keyword>
<dbReference type="PIRSF" id="PIRSF000390">
    <property type="entry name" value="PLP_StrS"/>
    <property type="match status" value="1"/>
</dbReference>
<dbReference type="PANTHER" id="PTHR30244:SF30">
    <property type="entry name" value="BLR5990 PROTEIN"/>
    <property type="match status" value="1"/>
</dbReference>
<evidence type="ECO:0000313" key="2">
    <source>
        <dbReference type="EMBL" id="GAA4165606.1"/>
    </source>
</evidence>